<gene>
    <name evidence="1" type="ORF">F6X51_25720</name>
</gene>
<proteinExistence type="predicted"/>
<name>A0A6N6MG61_9HYPH</name>
<accession>A0A6N6MG61</accession>
<evidence type="ECO:0000313" key="1">
    <source>
        <dbReference type="EMBL" id="KAB1069281.1"/>
    </source>
</evidence>
<comment type="caution">
    <text evidence="1">The sequence shown here is derived from an EMBL/GenBank/DDBJ whole genome shotgun (WGS) entry which is preliminary data.</text>
</comment>
<protein>
    <submittedName>
        <fullName evidence="1">Uncharacterized protein</fullName>
    </submittedName>
</protein>
<organism evidence="1 2">
    <name type="scientific">Methylobacterium planeticum</name>
    <dbReference type="NCBI Taxonomy" id="2615211"/>
    <lineage>
        <taxon>Bacteria</taxon>
        <taxon>Pseudomonadati</taxon>
        <taxon>Pseudomonadota</taxon>
        <taxon>Alphaproteobacteria</taxon>
        <taxon>Hyphomicrobiales</taxon>
        <taxon>Methylobacteriaceae</taxon>
        <taxon>Methylobacterium</taxon>
    </lineage>
</organism>
<dbReference type="Proteomes" id="UP000441523">
    <property type="component" value="Unassembled WGS sequence"/>
</dbReference>
<dbReference type="AlphaFoldDB" id="A0A6N6MG61"/>
<sequence length="60" mass="6565">MLRRTWPTVKAALAIATLVIAALYSADRLERQERAVALAKRADPVVTGSIIPVVVQKTKH</sequence>
<dbReference type="EMBL" id="VZZJ01000041">
    <property type="protein sequence ID" value="KAB1069281.1"/>
    <property type="molecule type" value="Genomic_DNA"/>
</dbReference>
<keyword evidence="2" id="KW-1185">Reference proteome</keyword>
<evidence type="ECO:0000313" key="2">
    <source>
        <dbReference type="Proteomes" id="UP000441523"/>
    </source>
</evidence>
<reference evidence="1 2" key="1">
    <citation type="submission" date="2019-09" db="EMBL/GenBank/DDBJ databases">
        <title>YIM 132548 draft genome.</title>
        <authorList>
            <person name="Jiang L."/>
        </authorList>
    </citation>
    <scope>NUCLEOTIDE SEQUENCE [LARGE SCALE GENOMIC DNA]</scope>
    <source>
        <strain evidence="1 2">YIM 132548</strain>
    </source>
</reference>